<dbReference type="SMART" id="SM00448">
    <property type="entry name" value="REC"/>
    <property type="match status" value="1"/>
</dbReference>
<dbReference type="Gene3D" id="1.10.287.130">
    <property type="match status" value="1"/>
</dbReference>
<feature type="coiled-coil region" evidence="8">
    <location>
        <begin position="297"/>
        <end position="324"/>
    </location>
</feature>
<dbReference type="InterPro" id="IPR036097">
    <property type="entry name" value="HisK_dim/P_sf"/>
</dbReference>
<feature type="domain" description="Response regulatory" evidence="12">
    <location>
        <begin position="664"/>
        <end position="779"/>
    </location>
</feature>
<dbReference type="CDD" id="cd17574">
    <property type="entry name" value="REC_OmpR"/>
    <property type="match status" value="1"/>
</dbReference>
<dbReference type="SUPFAM" id="SSF55874">
    <property type="entry name" value="ATPase domain of HSP90 chaperone/DNA topoisomerase II/histidine kinase"/>
    <property type="match status" value="1"/>
</dbReference>
<keyword evidence="9" id="KW-0812">Transmembrane</keyword>
<dbReference type="InterPro" id="IPR003661">
    <property type="entry name" value="HisK_dim/P_dom"/>
</dbReference>
<feature type="domain" description="Histidine kinase" evidence="11">
    <location>
        <begin position="397"/>
        <end position="614"/>
    </location>
</feature>
<keyword evidence="4" id="KW-0805">Transcription regulation</keyword>
<comment type="catalytic activity">
    <reaction evidence="1">
        <text>ATP + protein L-histidine = ADP + protein N-phospho-L-histidine.</text>
        <dbReference type="EC" id="2.7.13.3"/>
    </reaction>
</comment>
<feature type="transmembrane region" description="Helical" evidence="9">
    <location>
        <begin position="331"/>
        <end position="353"/>
    </location>
</feature>
<evidence type="ECO:0000313" key="14">
    <source>
        <dbReference type="Proteomes" id="UP001597118"/>
    </source>
</evidence>
<dbReference type="PROSITE" id="PS01124">
    <property type="entry name" value="HTH_ARAC_FAMILY_2"/>
    <property type="match status" value="1"/>
</dbReference>
<dbReference type="InterPro" id="IPR004358">
    <property type="entry name" value="Sig_transdc_His_kin-like_C"/>
</dbReference>
<evidence type="ECO:0000313" key="13">
    <source>
        <dbReference type="EMBL" id="MFD1630370.1"/>
    </source>
</evidence>
<evidence type="ECO:0000259" key="10">
    <source>
        <dbReference type="PROSITE" id="PS01124"/>
    </source>
</evidence>
<dbReference type="InterPro" id="IPR025997">
    <property type="entry name" value="SBP_2_dom"/>
</dbReference>
<evidence type="ECO:0000256" key="1">
    <source>
        <dbReference type="ARBA" id="ARBA00000085"/>
    </source>
</evidence>
<dbReference type="PANTHER" id="PTHR43547:SF2">
    <property type="entry name" value="HYBRID SIGNAL TRANSDUCTION HISTIDINE KINASE C"/>
    <property type="match status" value="1"/>
</dbReference>
<dbReference type="InterPro" id="IPR028082">
    <property type="entry name" value="Peripla_BP_I"/>
</dbReference>
<dbReference type="SMART" id="SM00388">
    <property type="entry name" value="HisKA"/>
    <property type="match status" value="1"/>
</dbReference>
<dbReference type="Gene3D" id="3.40.50.2300">
    <property type="match status" value="3"/>
</dbReference>
<feature type="modified residue" description="4-aspartylphosphate" evidence="7">
    <location>
        <position position="712"/>
    </location>
</feature>
<keyword evidence="9" id="KW-0472">Membrane</keyword>
<comment type="caution">
    <text evidence="13">The sequence shown here is derived from an EMBL/GenBank/DDBJ whole genome shotgun (WGS) entry which is preliminary data.</text>
</comment>
<keyword evidence="3 7" id="KW-0597">Phosphoprotein</keyword>
<evidence type="ECO:0000256" key="5">
    <source>
        <dbReference type="ARBA" id="ARBA00023125"/>
    </source>
</evidence>
<dbReference type="InterPro" id="IPR009057">
    <property type="entry name" value="Homeodomain-like_sf"/>
</dbReference>
<dbReference type="InterPro" id="IPR005467">
    <property type="entry name" value="His_kinase_dom"/>
</dbReference>
<evidence type="ECO:0000256" key="6">
    <source>
        <dbReference type="ARBA" id="ARBA00023163"/>
    </source>
</evidence>
<keyword evidence="6" id="KW-0804">Transcription</keyword>
<reference evidence="14" key="1">
    <citation type="journal article" date="2019" name="Int. J. Syst. Evol. Microbiol.">
        <title>The Global Catalogue of Microorganisms (GCM) 10K type strain sequencing project: providing services to taxonomists for standard genome sequencing and annotation.</title>
        <authorList>
            <consortium name="The Broad Institute Genomics Platform"/>
            <consortium name="The Broad Institute Genome Sequencing Center for Infectious Disease"/>
            <person name="Wu L."/>
            <person name="Ma J."/>
        </authorList>
    </citation>
    <scope>NUCLEOTIDE SEQUENCE [LARGE SCALE GENOMIC DNA]</scope>
    <source>
        <strain evidence="14">CCUG 53762</strain>
    </source>
</reference>
<accession>A0ABW4ICA1</accession>
<dbReference type="Pfam" id="PF00072">
    <property type="entry name" value="Response_reg"/>
    <property type="match status" value="1"/>
</dbReference>
<evidence type="ECO:0000256" key="8">
    <source>
        <dbReference type="SAM" id="Coils"/>
    </source>
</evidence>
<dbReference type="SUPFAM" id="SSF53822">
    <property type="entry name" value="Periplasmic binding protein-like I"/>
    <property type="match status" value="1"/>
</dbReference>
<dbReference type="PROSITE" id="PS50109">
    <property type="entry name" value="HIS_KIN"/>
    <property type="match status" value="1"/>
</dbReference>
<dbReference type="PANTHER" id="PTHR43547">
    <property type="entry name" value="TWO-COMPONENT HISTIDINE KINASE"/>
    <property type="match status" value="1"/>
</dbReference>
<feature type="domain" description="HTH araC/xylS-type" evidence="10">
    <location>
        <begin position="810"/>
        <end position="909"/>
    </location>
</feature>
<gene>
    <name evidence="13" type="ORF">ACFSAH_10810</name>
</gene>
<dbReference type="SMART" id="SM00342">
    <property type="entry name" value="HTH_ARAC"/>
    <property type="match status" value="1"/>
</dbReference>
<organism evidence="13 14">
    <name type="scientific">Pseudopedobacter beijingensis</name>
    <dbReference type="NCBI Taxonomy" id="1207056"/>
    <lineage>
        <taxon>Bacteria</taxon>
        <taxon>Pseudomonadati</taxon>
        <taxon>Bacteroidota</taxon>
        <taxon>Sphingobacteriia</taxon>
        <taxon>Sphingobacteriales</taxon>
        <taxon>Sphingobacteriaceae</taxon>
        <taxon>Pseudopedobacter</taxon>
    </lineage>
</organism>
<dbReference type="InterPro" id="IPR036890">
    <property type="entry name" value="HATPase_C_sf"/>
</dbReference>
<dbReference type="InterPro" id="IPR011006">
    <property type="entry name" value="CheY-like_superfamily"/>
</dbReference>
<dbReference type="PROSITE" id="PS00041">
    <property type="entry name" value="HTH_ARAC_FAMILY_1"/>
    <property type="match status" value="1"/>
</dbReference>
<dbReference type="Pfam" id="PF13407">
    <property type="entry name" value="Peripla_BP_4"/>
    <property type="match status" value="1"/>
</dbReference>
<dbReference type="RefSeq" id="WP_379662748.1">
    <property type="nucleotide sequence ID" value="NZ_JBHUDG010000016.1"/>
</dbReference>
<dbReference type="CDD" id="cd00075">
    <property type="entry name" value="HATPase"/>
    <property type="match status" value="1"/>
</dbReference>
<dbReference type="Proteomes" id="UP001597118">
    <property type="component" value="Unassembled WGS sequence"/>
</dbReference>
<dbReference type="CDD" id="cd00082">
    <property type="entry name" value="HisKA"/>
    <property type="match status" value="1"/>
</dbReference>
<dbReference type="EMBL" id="JBHUDG010000016">
    <property type="protein sequence ID" value="MFD1630370.1"/>
    <property type="molecule type" value="Genomic_DNA"/>
</dbReference>
<keyword evidence="9" id="KW-1133">Transmembrane helix</keyword>
<evidence type="ECO:0000256" key="3">
    <source>
        <dbReference type="ARBA" id="ARBA00022553"/>
    </source>
</evidence>
<proteinExistence type="predicted"/>
<dbReference type="InterPro" id="IPR003594">
    <property type="entry name" value="HATPase_dom"/>
</dbReference>
<name>A0ABW4ICA1_9SPHI</name>
<dbReference type="SUPFAM" id="SSF46689">
    <property type="entry name" value="Homeodomain-like"/>
    <property type="match status" value="1"/>
</dbReference>
<dbReference type="SMART" id="SM00387">
    <property type="entry name" value="HATPase_c"/>
    <property type="match status" value="1"/>
</dbReference>
<dbReference type="InterPro" id="IPR018062">
    <property type="entry name" value="HTH_AraC-typ_CS"/>
</dbReference>
<evidence type="ECO:0000256" key="9">
    <source>
        <dbReference type="SAM" id="Phobius"/>
    </source>
</evidence>
<dbReference type="Gene3D" id="1.10.10.60">
    <property type="entry name" value="Homeodomain-like"/>
    <property type="match status" value="1"/>
</dbReference>
<protein>
    <recommendedName>
        <fullName evidence="2">histidine kinase</fullName>
        <ecNumber evidence="2">2.7.13.3</ecNumber>
    </recommendedName>
</protein>
<dbReference type="SUPFAM" id="SSF47384">
    <property type="entry name" value="Homodimeric domain of signal transducing histidine kinase"/>
    <property type="match status" value="1"/>
</dbReference>
<dbReference type="PROSITE" id="PS50110">
    <property type="entry name" value="RESPONSE_REGULATORY"/>
    <property type="match status" value="1"/>
</dbReference>
<dbReference type="EC" id="2.7.13.3" evidence="2"/>
<evidence type="ECO:0000256" key="7">
    <source>
        <dbReference type="PROSITE-ProRule" id="PRU00169"/>
    </source>
</evidence>
<dbReference type="Gene3D" id="3.30.565.10">
    <property type="entry name" value="Histidine kinase-like ATPase, C-terminal domain"/>
    <property type="match status" value="1"/>
</dbReference>
<evidence type="ECO:0000259" key="12">
    <source>
        <dbReference type="PROSITE" id="PS50110"/>
    </source>
</evidence>
<keyword evidence="14" id="KW-1185">Reference proteome</keyword>
<keyword evidence="8" id="KW-0175">Coiled coil</keyword>
<feature type="coiled-coil region" evidence="8">
    <location>
        <begin position="360"/>
        <end position="390"/>
    </location>
</feature>
<dbReference type="Pfam" id="PF00512">
    <property type="entry name" value="HisKA"/>
    <property type="match status" value="1"/>
</dbReference>
<dbReference type="InterPro" id="IPR001789">
    <property type="entry name" value="Sig_transdc_resp-reg_receiver"/>
</dbReference>
<dbReference type="Pfam" id="PF02518">
    <property type="entry name" value="HATPase_c"/>
    <property type="match status" value="1"/>
</dbReference>
<dbReference type="PRINTS" id="PR00344">
    <property type="entry name" value="BCTRLSENSOR"/>
</dbReference>
<evidence type="ECO:0000259" key="11">
    <source>
        <dbReference type="PROSITE" id="PS50109"/>
    </source>
</evidence>
<dbReference type="InterPro" id="IPR018060">
    <property type="entry name" value="HTH_AraC"/>
</dbReference>
<evidence type="ECO:0000256" key="4">
    <source>
        <dbReference type="ARBA" id="ARBA00023015"/>
    </source>
</evidence>
<sequence length="913" mass="103383">MLIIIGFSFSCGKEVKKEKYVIGFSQCIGSDQWRKTMLAEVKREMSFHPEATLIYEEANGNSQTQIEQVRRLLQKNIDILLISPNEARPLTPIVEEAYKKGIPVIVIDRKITSELYTAYVGADNFEIGRIAGEYIAKRLNFKGNIAEVMGLPGSSPAIERQRGFYKAVKNYPEIKISSQLYGNWLKEKSREVIEQNINHIKNTGAIFAHNDQMALGASEILKQHQINNIKIVGVDALPGTNNGLGFVSTRLLDASILYPTGGKEAIRTAFSILKNKPFNKNILLKTLAIDSTNAYLMQMQEDRMQSQQEDIERQQLMLADQQRVYKNQQTVLNILVVSLVLAVIFGGIAFYSLSENWKNNKRLEIQNREITKNEQRLREMSQQATQATEAKFNFFTQISHEFRTPLTLILTPVQELISAGRLTETDKNQLDLVQKNALRLLRMVNQLIDLRKVEYEKMKLQCSEQDIVKFIQEITASFQNLALKRKISLKLSSSQKEIKVWIDINLFDKVIFNLLSNAFKFTTDGGEIILSIEKDINNERLNIKVEDNGCGMSEETAAHAFDLFFQGERSSLQQGSGLGLSLSKEIVEAHKGSISLKSEKNKGAVFTIELLLGDNHLNSEEKKNMNTAATLVDYKDPQIYITELEAPSRNVGATDQISIVKEKSILIIEDNIDLLELLKQKLDTEYEVFTATDGEKGIQEAFEKVPDLIISDIVMPSLSGIEVVKTLKNDIRASHIPIILLTARDNETQRIEGIQTLADAYLNKPFTFPVLQETIKNLLENRDLLRSRFISELPTEGKAVINKLDKKFMNDFSSIVEANLANETFSIEDICQQIGISRIQLYRKVKVLFDCNVAEYILNRRLQKAKHLLSGNEMSIAEITYNIGFSSPTYFSTVFKTKYGCTPSDFRKTNTAG</sequence>
<dbReference type="Pfam" id="PF12833">
    <property type="entry name" value="HTH_18"/>
    <property type="match status" value="1"/>
</dbReference>
<dbReference type="SUPFAM" id="SSF52172">
    <property type="entry name" value="CheY-like"/>
    <property type="match status" value="1"/>
</dbReference>
<dbReference type="CDD" id="cd06308">
    <property type="entry name" value="PBP1_sensor_kinase-like"/>
    <property type="match status" value="1"/>
</dbReference>
<keyword evidence="5" id="KW-0238">DNA-binding</keyword>
<evidence type="ECO:0000256" key="2">
    <source>
        <dbReference type="ARBA" id="ARBA00012438"/>
    </source>
</evidence>